<dbReference type="GO" id="GO:0004519">
    <property type="term" value="F:endonuclease activity"/>
    <property type="evidence" value="ECO:0007669"/>
    <property type="project" value="UniProtKB-KW"/>
</dbReference>
<dbReference type="SUPFAM" id="SSF52980">
    <property type="entry name" value="Restriction endonuclease-like"/>
    <property type="match status" value="1"/>
</dbReference>
<dbReference type="Gene3D" id="3.40.960.10">
    <property type="entry name" value="VSR Endonuclease"/>
    <property type="match status" value="1"/>
</dbReference>
<protein>
    <submittedName>
        <fullName evidence="2">Very-short-patch-repair endonuclease</fullName>
    </submittedName>
</protein>
<evidence type="ECO:0000259" key="1">
    <source>
        <dbReference type="Pfam" id="PF04480"/>
    </source>
</evidence>
<feature type="domain" description="DUF559" evidence="1">
    <location>
        <begin position="189"/>
        <end position="267"/>
    </location>
</feature>
<evidence type="ECO:0000313" key="2">
    <source>
        <dbReference type="EMBL" id="SDT51034.1"/>
    </source>
</evidence>
<organism evidence="2 3">
    <name type="scientific">Pseudarthrobacter equi</name>
    <dbReference type="NCBI Taxonomy" id="728066"/>
    <lineage>
        <taxon>Bacteria</taxon>
        <taxon>Bacillati</taxon>
        <taxon>Actinomycetota</taxon>
        <taxon>Actinomycetes</taxon>
        <taxon>Micrococcales</taxon>
        <taxon>Micrococcaceae</taxon>
        <taxon>Pseudarthrobacter</taxon>
    </lineage>
</organism>
<gene>
    <name evidence="2" type="ORF">SAMN04489743_3295</name>
</gene>
<reference evidence="3" key="1">
    <citation type="submission" date="2016-10" db="EMBL/GenBank/DDBJ databases">
        <authorList>
            <person name="Varghese N."/>
            <person name="Submissions S."/>
        </authorList>
    </citation>
    <scope>NUCLEOTIDE SEQUENCE [LARGE SCALE GENOMIC DNA]</scope>
    <source>
        <strain evidence="3">IMMIB L-1606</strain>
    </source>
</reference>
<keyword evidence="2" id="KW-0540">Nuclease</keyword>
<dbReference type="OrthoDB" id="5144556at2"/>
<dbReference type="AlphaFoldDB" id="A0A1H2AYQ3"/>
<keyword evidence="2" id="KW-0255">Endonuclease</keyword>
<dbReference type="EMBL" id="LT629779">
    <property type="protein sequence ID" value="SDT51034.1"/>
    <property type="molecule type" value="Genomic_DNA"/>
</dbReference>
<keyword evidence="3" id="KW-1185">Reference proteome</keyword>
<dbReference type="Pfam" id="PF04480">
    <property type="entry name" value="DUF559"/>
    <property type="match status" value="1"/>
</dbReference>
<evidence type="ECO:0000313" key="3">
    <source>
        <dbReference type="Proteomes" id="UP000198751"/>
    </source>
</evidence>
<dbReference type="Proteomes" id="UP000198751">
    <property type="component" value="Chromosome I"/>
</dbReference>
<dbReference type="InterPro" id="IPR011335">
    <property type="entry name" value="Restrct_endonuc-II-like"/>
</dbReference>
<name>A0A1H2AYQ3_9MICC</name>
<accession>A0A1H2AYQ3</accession>
<keyword evidence="2" id="KW-0378">Hydrolase</keyword>
<sequence>MDICDYLARRGGAARSLELQKAGFTRTGVGRAVDLGLLVKVRRGVYALPGDTRVAGVLAAGGRLTCLSAAPVYRLWTLNEPTGLHLSRSHPTLTPGVVDHGRPRHPRHPWLPVLGLADVLLHALHCLPDLEALVMVQSAVGAGDVSLDFLHGRCQGRRNGRARSVLDLTIPRADSVLEILANVHFARAGLRVRRHVFIPGVGEVDFLVEECLVVETDGSTHFEPKSIKRDQRRNNQSIIGGYLVLRYYYEDVVHRPDAMVAEVQAVLLVWRRPANRRPGDMFA</sequence>
<dbReference type="InterPro" id="IPR007569">
    <property type="entry name" value="DUF559"/>
</dbReference>
<proteinExistence type="predicted"/>